<dbReference type="Proteomes" id="UP000077315">
    <property type="component" value="Unassembled WGS sequence"/>
</dbReference>
<comment type="similarity">
    <text evidence="1">Belongs to the ATP-dependent AMP-binding enzyme family.</text>
</comment>
<dbReference type="RefSeq" id="XP_018298440.1">
    <property type="nucleotide sequence ID" value="XM_018438168.1"/>
</dbReference>
<dbReference type="Gene3D" id="3.30.300.30">
    <property type="match status" value="1"/>
</dbReference>
<accession>A0A167QWT4</accession>
<dbReference type="CDD" id="cd05911">
    <property type="entry name" value="Firefly_Luc_like"/>
    <property type="match status" value="1"/>
</dbReference>
<evidence type="ECO:0000313" key="5">
    <source>
        <dbReference type="EMBL" id="OAD80400.1"/>
    </source>
</evidence>
<feature type="domain" description="AMP-binding enzyme C-terminal" evidence="4">
    <location>
        <begin position="445"/>
        <end position="525"/>
    </location>
</feature>
<evidence type="ECO:0000313" key="6">
    <source>
        <dbReference type="Proteomes" id="UP000077315"/>
    </source>
</evidence>
<dbReference type="FunFam" id="3.30.300.30:FF:000007">
    <property type="entry name" value="4-coumarate--CoA ligase 2"/>
    <property type="match status" value="1"/>
</dbReference>
<keyword evidence="2" id="KW-0436">Ligase</keyword>
<dbReference type="SUPFAM" id="SSF56801">
    <property type="entry name" value="Acetyl-CoA synthetase-like"/>
    <property type="match status" value="1"/>
</dbReference>
<feature type="domain" description="AMP-dependent synthetase/ligase" evidence="3">
    <location>
        <begin position="31"/>
        <end position="393"/>
    </location>
</feature>
<dbReference type="AlphaFoldDB" id="A0A167QWT4"/>
<evidence type="ECO:0000256" key="1">
    <source>
        <dbReference type="ARBA" id="ARBA00006432"/>
    </source>
</evidence>
<evidence type="ECO:0000259" key="3">
    <source>
        <dbReference type="Pfam" id="PF00501"/>
    </source>
</evidence>
<proteinExistence type="inferred from homology"/>
<dbReference type="STRING" id="763407.A0A167QWT4"/>
<gene>
    <name evidence="5" type="ORF">PHYBLDRAFT_17957</name>
</gene>
<organism evidence="5 6">
    <name type="scientific">Phycomyces blakesleeanus (strain ATCC 8743b / DSM 1359 / FGSC 10004 / NBRC 33097 / NRRL 1555)</name>
    <dbReference type="NCBI Taxonomy" id="763407"/>
    <lineage>
        <taxon>Eukaryota</taxon>
        <taxon>Fungi</taxon>
        <taxon>Fungi incertae sedis</taxon>
        <taxon>Mucoromycota</taxon>
        <taxon>Mucoromycotina</taxon>
        <taxon>Mucoromycetes</taxon>
        <taxon>Mucorales</taxon>
        <taxon>Phycomycetaceae</taxon>
        <taxon>Phycomyces</taxon>
    </lineage>
</organism>
<keyword evidence="6" id="KW-1185">Reference proteome</keyword>
<dbReference type="GeneID" id="28999074"/>
<dbReference type="PANTHER" id="PTHR24096:SF149">
    <property type="entry name" value="AMP-BINDING DOMAIN-CONTAINING PROTEIN-RELATED"/>
    <property type="match status" value="1"/>
</dbReference>
<dbReference type="InParanoid" id="A0A167QWT4"/>
<dbReference type="Pfam" id="PF00501">
    <property type="entry name" value="AMP-binding"/>
    <property type="match status" value="1"/>
</dbReference>
<reference evidence="6" key="1">
    <citation type="submission" date="2015-06" db="EMBL/GenBank/DDBJ databases">
        <title>Expansion of signal transduction pathways in fungi by whole-genome duplication.</title>
        <authorList>
            <consortium name="DOE Joint Genome Institute"/>
            <person name="Corrochano L.M."/>
            <person name="Kuo A."/>
            <person name="Marcet-Houben M."/>
            <person name="Polaino S."/>
            <person name="Salamov A."/>
            <person name="Villalobos J.M."/>
            <person name="Alvarez M.I."/>
            <person name="Avalos J."/>
            <person name="Benito E.P."/>
            <person name="Benoit I."/>
            <person name="Burger G."/>
            <person name="Camino L.P."/>
            <person name="Canovas D."/>
            <person name="Cerda-Olmedo E."/>
            <person name="Cheng J.-F."/>
            <person name="Dominguez A."/>
            <person name="Elias M."/>
            <person name="Eslava A.P."/>
            <person name="Glaser F."/>
            <person name="Grimwood J."/>
            <person name="Gutierrez G."/>
            <person name="Heitman J."/>
            <person name="Henrissat B."/>
            <person name="Iturriaga E.A."/>
            <person name="Lang B.F."/>
            <person name="Lavin J.L."/>
            <person name="Lee S."/>
            <person name="Li W."/>
            <person name="Lindquist E."/>
            <person name="Lopez-Garcia S."/>
            <person name="Luque E.M."/>
            <person name="Marcos A.T."/>
            <person name="Martin J."/>
            <person name="McCluskey K."/>
            <person name="Medina H.R."/>
            <person name="Miralles-Duran A."/>
            <person name="Miyazaki A."/>
            <person name="Munoz-Torres E."/>
            <person name="Oguiza J.A."/>
            <person name="Ohm R."/>
            <person name="Olmedo M."/>
            <person name="Orejas M."/>
            <person name="Ortiz-Castellanos L."/>
            <person name="Pisabarro A.G."/>
            <person name="Rodriguez-Romero J."/>
            <person name="Ruiz-Herrera J."/>
            <person name="Ruiz-Vazquez R."/>
            <person name="Sanz C."/>
            <person name="Schackwitz W."/>
            <person name="Schmutz J."/>
            <person name="Shahriari M."/>
            <person name="Shelest E."/>
            <person name="Silva-Franco F."/>
            <person name="Soanes D."/>
            <person name="Syed K."/>
            <person name="Tagua V.G."/>
            <person name="Talbot N.J."/>
            <person name="Thon M."/>
            <person name="De vries R.P."/>
            <person name="Wiebenga A."/>
            <person name="Yadav J.S."/>
            <person name="Braun E.L."/>
            <person name="Baker S."/>
            <person name="Garre V."/>
            <person name="Horwitz B."/>
            <person name="Torres-Martinez S."/>
            <person name="Idnurm A."/>
            <person name="Herrera-Estrella A."/>
            <person name="Gabaldon T."/>
            <person name="Grigoriev I.V."/>
        </authorList>
    </citation>
    <scope>NUCLEOTIDE SEQUENCE [LARGE SCALE GENOMIC DNA]</scope>
    <source>
        <strain evidence="6">NRRL 1555(-)</strain>
    </source>
</reference>
<dbReference type="Pfam" id="PF13193">
    <property type="entry name" value="AMP-binding_C"/>
    <property type="match status" value="1"/>
</dbReference>
<dbReference type="InterPro" id="IPR025110">
    <property type="entry name" value="AMP-bd_C"/>
</dbReference>
<dbReference type="Gene3D" id="3.40.50.12780">
    <property type="entry name" value="N-terminal domain of ligase-like"/>
    <property type="match status" value="1"/>
</dbReference>
<dbReference type="EMBL" id="KV440971">
    <property type="protein sequence ID" value="OAD80400.1"/>
    <property type="molecule type" value="Genomic_DNA"/>
</dbReference>
<dbReference type="InterPro" id="IPR042099">
    <property type="entry name" value="ANL_N_sf"/>
</dbReference>
<protein>
    <submittedName>
        <fullName evidence="5">Uncharacterized protein</fullName>
    </submittedName>
</protein>
<dbReference type="InterPro" id="IPR000873">
    <property type="entry name" value="AMP-dep_synth/lig_dom"/>
</dbReference>
<dbReference type="GO" id="GO:0016405">
    <property type="term" value="F:CoA-ligase activity"/>
    <property type="evidence" value="ECO:0007669"/>
    <property type="project" value="TreeGrafter"/>
</dbReference>
<sequence>MVFVSPHAKVDVPNVDICSFVFGPNPYNTVYPHDRVLSVDGNTGQSMTYAQIKDVSSRLGAGWIENAGLKQGDVVAVFAPNQYNHTSLFLSLLSAKLVITPGNPAYTEGEFHHQISSSGAVALVTVPGLLPVLVKVCEKIGIPKSRIFLFGDQEVAGCRPFKSIISTSKAIEYPLKGINPIEDTAFLCYSSGTTGVAKGVMLTHQNFVSQVMIGGHFDEMGAGPDDIALGFLPYYHIFGLCSLILSPIYKMSVVVTMTAFDLELLCQLVEKHRITLAAIVPPIALLLAKHPIVTKYDMTSLRLLGCGAAPLNREQIASLSRRMPAVLTQGYGMTETTSGKINRLTLYSWEIGSVGTLFPNCECRIVDENMNDLGDDQDGELLFRGPIVMKGYLNNPKANEETFVDGGWMRTGDVGRFDSKSKDFFIVDRIKELIKYKGFQVAPAELEALLLTREDILDCCVVGKYDESQATELPVAFVVLDAASVASDEKAKEIHAYVAENVTNHKYLRGGIRFVAQIPKSPTGKILRREVKDIVKKEQEADKLKAKL</sequence>
<evidence type="ECO:0000256" key="2">
    <source>
        <dbReference type="ARBA" id="ARBA00022598"/>
    </source>
</evidence>
<dbReference type="InterPro" id="IPR020845">
    <property type="entry name" value="AMP-binding_CS"/>
</dbReference>
<evidence type="ECO:0000259" key="4">
    <source>
        <dbReference type="Pfam" id="PF13193"/>
    </source>
</evidence>
<dbReference type="OrthoDB" id="1898221at2759"/>
<dbReference type="PROSITE" id="PS00455">
    <property type="entry name" value="AMP_BINDING"/>
    <property type="match status" value="1"/>
</dbReference>
<name>A0A167QWT4_PHYB8</name>
<dbReference type="InterPro" id="IPR045851">
    <property type="entry name" value="AMP-bd_C_sf"/>
</dbReference>
<dbReference type="VEuPathDB" id="FungiDB:PHYBLDRAFT_17957"/>
<dbReference type="PANTHER" id="PTHR24096">
    <property type="entry name" value="LONG-CHAIN-FATTY-ACID--COA LIGASE"/>
    <property type="match status" value="1"/>
</dbReference>